<dbReference type="SUPFAM" id="SSF69118">
    <property type="entry name" value="AhpD-like"/>
    <property type="match status" value="1"/>
</dbReference>
<dbReference type="InterPro" id="IPR029032">
    <property type="entry name" value="AhpD-like"/>
</dbReference>
<dbReference type="OrthoDB" id="9807087at2"/>
<reference evidence="2" key="1">
    <citation type="submission" date="2015-04" db="EMBL/GenBank/DDBJ databases">
        <authorList>
            <person name="Mushtaq Mamoona"/>
        </authorList>
    </citation>
    <scope>NUCLEOTIDE SEQUENCE [LARGE SCALE GENOMIC DNA]</scope>
    <source>
        <strain evidence="2">AN4859/03</strain>
    </source>
</reference>
<dbReference type="AlphaFoldDB" id="A0A0G4K7K3"/>
<name>A0A0G4K7K3_9SPIR</name>
<accession>A0A0G4K7K3</accession>
<dbReference type="Gene3D" id="1.20.1290.10">
    <property type="entry name" value="AhpD-like"/>
    <property type="match status" value="1"/>
</dbReference>
<dbReference type="RefSeq" id="WP_048594758.1">
    <property type="nucleotide sequence ID" value="NZ_CVLB01000001.1"/>
</dbReference>
<protein>
    <submittedName>
        <fullName evidence="1">Membrane protein</fullName>
    </submittedName>
</protein>
<evidence type="ECO:0000313" key="2">
    <source>
        <dbReference type="Proteomes" id="UP000043763"/>
    </source>
</evidence>
<proteinExistence type="predicted"/>
<dbReference type="Proteomes" id="UP000043763">
    <property type="component" value="Unassembled WGS sequence"/>
</dbReference>
<sequence>MARVKFMEYEEAQGKVKEAFDYQLKKSGNVTNMKKALLNDYATYEAFMGWYVSFDRLVEVVGKRAAMILAHSVSTTNGCMLCSLFFIRDLKAIGDDPKNLKLDEKEQLLSQLGMQMVKDPNGVTDELMNNLKKHFNDSEIVTIVGFAAQMMATNNFNAVLKIDLDESLIPIQGEFEKETWRAKNN</sequence>
<organism evidence="1 2">
    <name type="scientific">Brachyspira suanatina</name>
    <dbReference type="NCBI Taxonomy" id="381802"/>
    <lineage>
        <taxon>Bacteria</taxon>
        <taxon>Pseudomonadati</taxon>
        <taxon>Spirochaetota</taxon>
        <taxon>Spirochaetia</taxon>
        <taxon>Brachyspirales</taxon>
        <taxon>Brachyspiraceae</taxon>
        <taxon>Brachyspira</taxon>
    </lineage>
</organism>
<gene>
    <name evidence="1" type="ORF">BRSU_1533</name>
</gene>
<dbReference type="EMBL" id="CVLB01000001">
    <property type="protein sequence ID" value="CRF33579.1"/>
    <property type="molecule type" value="Genomic_DNA"/>
</dbReference>
<keyword evidence="2" id="KW-1185">Reference proteome</keyword>
<evidence type="ECO:0000313" key="1">
    <source>
        <dbReference type="EMBL" id="CRF33579.1"/>
    </source>
</evidence>